<dbReference type="InterPro" id="IPR041657">
    <property type="entry name" value="HTH_17"/>
</dbReference>
<accession>A0A5J4RNN9</accession>
<dbReference type="Pfam" id="PF12728">
    <property type="entry name" value="HTH_17"/>
    <property type="match status" value="1"/>
</dbReference>
<protein>
    <recommendedName>
        <fullName evidence="1">Helix-turn-helix domain-containing protein</fullName>
    </recommendedName>
</protein>
<sequence length="96" mass="11155">MENSGIAVITIPLQEWNDTKNMLKNINEKMSKLAGQEEKELLTPNEVCKMLKISRSTFQRHVIHGILEPVKVNQKKYSKIYVRRSEIENLMNEGKV</sequence>
<reference evidence="2" key="1">
    <citation type="submission" date="2019-03" db="EMBL/GenBank/DDBJ databases">
        <title>Single cell metagenomics reveals metabolic interactions within the superorganism composed of flagellate Streblomastix strix and complex community of Bacteroidetes bacteria on its surface.</title>
        <authorList>
            <person name="Treitli S.C."/>
            <person name="Kolisko M."/>
            <person name="Husnik F."/>
            <person name="Keeling P."/>
            <person name="Hampl V."/>
        </authorList>
    </citation>
    <scope>NUCLEOTIDE SEQUENCE</scope>
    <source>
        <strain evidence="2">STM</strain>
    </source>
</reference>
<comment type="caution">
    <text evidence="2">The sequence shown here is derived from an EMBL/GenBank/DDBJ whole genome shotgun (WGS) entry which is preliminary data.</text>
</comment>
<dbReference type="AlphaFoldDB" id="A0A5J4RNN9"/>
<name>A0A5J4RNN9_9ZZZZ</name>
<evidence type="ECO:0000259" key="1">
    <source>
        <dbReference type="Pfam" id="PF12728"/>
    </source>
</evidence>
<proteinExistence type="predicted"/>
<gene>
    <name evidence="2" type="ORF">EZS27_016698</name>
</gene>
<feature type="domain" description="Helix-turn-helix" evidence="1">
    <location>
        <begin position="41"/>
        <end position="93"/>
    </location>
</feature>
<organism evidence="2">
    <name type="scientific">termite gut metagenome</name>
    <dbReference type="NCBI Taxonomy" id="433724"/>
    <lineage>
        <taxon>unclassified sequences</taxon>
        <taxon>metagenomes</taxon>
        <taxon>organismal metagenomes</taxon>
    </lineage>
</organism>
<dbReference type="EMBL" id="SNRY01000935">
    <property type="protein sequence ID" value="KAA6335035.1"/>
    <property type="molecule type" value="Genomic_DNA"/>
</dbReference>
<evidence type="ECO:0000313" key="2">
    <source>
        <dbReference type="EMBL" id="KAA6335035.1"/>
    </source>
</evidence>